<organism evidence="4 6">
    <name type="scientific">Cymbomonas tetramitiformis</name>
    <dbReference type="NCBI Taxonomy" id="36881"/>
    <lineage>
        <taxon>Eukaryota</taxon>
        <taxon>Viridiplantae</taxon>
        <taxon>Chlorophyta</taxon>
        <taxon>Pyramimonadophyceae</taxon>
        <taxon>Pyramimonadales</taxon>
        <taxon>Pyramimonadaceae</taxon>
        <taxon>Cymbomonas</taxon>
    </lineage>
</organism>
<name>A0AAE0ESP2_9CHLO</name>
<reference evidence="4 6" key="1">
    <citation type="journal article" date="2015" name="Genome Biol. Evol.">
        <title>Comparative Genomics of a Bacterivorous Green Alga Reveals Evolutionary Causalities and Consequences of Phago-Mixotrophic Mode of Nutrition.</title>
        <authorList>
            <person name="Burns J.A."/>
            <person name="Paasch A."/>
            <person name="Narechania A."/>
            <person name="Kim E."/>
        </authorList>
    </citation>
    <scope>NUCLEOTIDE SEQUENCE [LARGE SCALE GENOMIC DNA]</scope>
    <source>
        <strain evidence="4">PLY_AMNH</strain>
    </source>
</reference>
<gene>
    <name evidence="5" type="ORF">CYMTET_36994</name>
    <name evidence="4" type="ORF">CYMTET_51403</name>
</gene>
<evidence type="ECO:0008006" key="7">
    <source>
        <dbReference type="Google" id="ProtNLM"/>
    </source>
</evidence>
<accession>A0AAE0ESP2</accession>
<keyword evidence="6" id="KW-1185">Reference proteome</keyword>
<dbReference type="AlphaFoldDB" id="A0AAE0ESP2"/>
<sequence length="208" mass="23461">MRIVNVVMTAAFNMEIDLIRFARMTGADFRPTVFAAASLRISNPRCTLLLFKTGKCVCIGATCVHDAQYGLNFCLRVLLYLHDSVHILHTAVQNIVTHDDLHDYIDIDKFAKDNAISAQYNPELFPGLRVSLSCDNNTRATVFYQGNVIITGCRTTQTVATAWQEIKARLEPYRVERHAHTSNTLTHANNAVRRQIDRITYEDGEVST</sequence>
<dbReference type="InterPro" id="IPR012295">
    <property type="entry name" value="TBP_dom_sf"/>
</dbReference>
<proteinExistence type="inferred from homology"/>
<dbReference type="Gene3D" id="3.30.310.10">
    <property type="entry name" value="TATA-Binding Protein"/>
    <property type="match status" value="2"/>
</dbReference>
<keyword evidence="2" id="KW-0238">DNA-binding</keyword>
<dbReference type="GO" id="GO:0003677">
    <property type="term" value="F:DNA binding"/>
    <property type="evidence" value="ECO:0007669"/>
    <property type="project" value="UniProtKB-KW"/>
</dbReference>
<evidence type="ECO:0000313" key="6">
    <source>
        <dbReference type="Proteomes" id="UP001190700"/>
    </source>
</evidence>
<evidence type="ECO:0000256" key="1">
    <source>
        <dbReference type="ARBA" id="ARBA00005560"/>
    </source>
</evidence>
<dbReference type="EMBL" id="LGRX02034167">
    <property type="protein sequence ID" value="KAK3238612.1"/>
    <property type="molecule type" value="Genomic_DNA"/>
</dbReference>
<reference evidence="4" key="2">
    <citation type="submission" date="2023-06" db="EMBL/GenBank/DDBJ databases">
        <title>Long-read-based genome assembly of the green algal bacterivore Cymbomonas tetramitiformis.</title>
        <authorList>
            <person name="Gyaltshen Y."/>
            <person name="Rozenberg A."/>
            <person name="Paasch A."/>
            <person name="Burns J.A."/>
            <person name="Warring S."/>
            <person name="Larson R."/>
            <person name="Maurer-Alcala X."/>
            <person name="Dacks J."/>
            <person name="Kim E."/>
        </authorList>
    </citation>
    <scope>NUCLEOTIDE SEQUENCE</scope>
    <source>
        <strain evidence="4">PLY_AMNH</strain>
    </source>
</reference>
<comment type="similarity">
    <text evidence="1">Belongs to the TBP family.</text>
</comment>
<evidence type="ECO:0000313" key="4">
    <source>
        <dbReference type="EMBL" id="KAK3238612.1"/>
    </source>
</evidence>
<dbReference type="SUPFAM" id="SSF55945">
    <property type="entry name" value="TATA-box binding protein-like"/>
    <property type="match status" value="2"/>
</dbReference>
<dbReference type="PANTHER" id="PTHR10126">
    <property type="entry name" value="TATA-BOX BINDING PROTEIN"/>
    <property type="match status" value="1"/>
</dbReference>
<protein>
    <recommendedName>
        <fullName evidence="7">TATA-box binding protein</fullName>
    </recommendedName>
</protein>
<evidence type="ECO:0000313" key="5">
    <source>
        <dbReference type="EMBL" id="KAK3253763.1"/>
    </source>
</evidence>
<evidence type="ECO:0000256" key="3">
    <source>
        <dbReference type="ARBA" id="ARBA00023163"/>
    </source>
</evidence>
<dbReference type="EMBL" id="LGRX02024661">
    <property type="protein sequence ID" value="KAK3253763.1"/>
    <property type="molecule type" value="Genomic_DNA"/>
</dbReference>
<evidence type="ECO:0000256" key="2">
    <source>
        <dbReference type="ARBA" id="ARBA00023125"/>
    </source>
</evidence>
<dbReference type="GO" id="GO:0006352">
    <property type="term" value="P:DNA-templated transcription initiation"/>
    <property type="evidence" value="ECO:0007669"/>
    <property type="project" value="InterPro"/>
</dbReference>
<dbReference type="Pfam" id="PF00352">
    <property type="entry name" value="TBP"/>
    <property type="match status" value="2"/>
</dbReference>
<comment type="caution">
    <text evidence="4">The sequence shown here is derived from an EMBL/GenBank/DDBJ whole genome shotgun (WGS) entry which is preliminary data.</text>
</comment>
<dbReference type="InterPro" id="IPR000814">
    <property type="entry name" value="TBP"/>
</dbReference>
<dbReference type="Proteomes" id="UP001190700">
    <property type="component" value="Unassembled WGS sequence"/>
</dbReference>
<keyword evidence="3" id="KW-0804">Transcription</keyword>
<dbReference type="PRINTS" id="PR00686">
    <property type="entry name" value="TIFACTORIID"/>
</dbReference>